<evidence type="ECO:0000256" key="2">
    <source>
        <dbReference type="ARBA" id="ARBA00022552"/>
    </source>
</evidence>
<evidence type="ECO:0000256" key="3">
    <source>
        <dbReference type="ARBA" id="ARBA00022603"/>
    </source>
</evidence>
<comment type="similarity">
    <text evidence="1">Belongs to the class I-like SAM-binding methyltransferase superfamily. RNA methyltransferase RlmE family.</text>
</comment>
<dbReference type="PANTHER" id="PTHR10920">
    <property type="entry name" value="RIBOSOMAL RNA METHYLTRANSFERASE"/>
    <property type="match status" value="1"/>
</dbReference>
<protein>
    <recommendedName>
        <fullName evidence="6">rRNA methyltransferase 2, mitochondrial</fullName>
    </recommendedName>
</protein>
<evidence type="ECO:0000256" key="6">
    <source>
        <dbReference type="ARBA" id="ARBA00041184"/>
    </source>
</evidence>
<evidence type="ECO:0000256" key="1">
    <source>
        <dbReference type="ARBA" id="ARBA00009258"/>
    </source>
</evidence>
<dbReference type="Proteomes" id="UP001150941">
    <property type="component" value="Unassembled WGS sequence"/>
</dbReference>
<evidence type="ECO:0000256" key="4">
    <source>
        <dbReference type="ARBA" id="ARBA00022679"/>
    </source>
</evidence>
<keyword evidence="10" id="KW-1185">Reference proteome</keyword>
<feature type="compositionally biased region" description="Basic and acidic residues" evidence="7">
    <location>
        <begin position="404"/>
        <end position="415"/>
    </location>
</feature>
<dbReference type="PANTHER" id="PTHR10920:SF18">
    <property type="entry name" value="RRNA METHYLTRANSFERASE 2, MITOCHONDRIAL"/>
    <property type="match status" value="1"/>
</dbReference>
<evidence type="ECO:0000259" key="8">
    <source>
        <dbReference type="Pfam" id="PF01728"/>
    </source>
</evidence>
<dbReference type="InterPro" id="IPR015507">
    <property type="entry name" value="rRNA-MeTfrase_E"/>
</dbReference>
<name>A0A9W9N7Q2_9EURO</name>
<feature type="compositionally biased region" description="Polar residues" evidence="7">
    <location>
        <begin position="393"/>
        <end position="403"/>
    </location>
</feature>
<dbReference type="AlphaFoldDB" id="A0A9W9N7Q2"/>
<reference evidence="9" key="2">
    <citation type="journal article" date="2023" name="IMA Fungus">
        <title>Comparative genomic study of the Penicillium genus elucidates a diverse pangenome and 15 lateral gene transfer events.</title>
        <authorList>
            <person name="Petersen C."/>
            <person name="Sorensen T."/>
            <person name="Nielsen M.R."/>
            <person name="Sondergaard T.E."/>
            <person name="Sorensen J.L."/>
            <person name="Fitzpatrick D.A."/>
            <person name="Frisvad J.C."/>
            <person name="Nielsen K.L."/>
        </authorList>
    </citation>
    <scope>NUCLEOTIDE SEQUENCE</scope>
    <source>
        <strain evidence="9">IBT 19713</strain>
    </source>
</reference>
<proteinExistence type="inferred from homology"/>
<keyword evidence="4" id="KW-0808">Transferase</keyword>
<dbReference type="OrthoDB" id="20105at2759"/>
<keyword evidence="5" id="KW-0949">S-adenosyl-L-methionine</keyword>
<accession>A0A9W9N7Q2</accession>
<keyword evidence="2" id="KW-0698">rRNA processing</keyword>
<feature type="region of interest" description="Disordered" evidence="7">
    <location>
        <begin position="292"/>
        <end position="483"/>
    </location>
</feature>
<evidence type="ECO:0000256" key="5">
    <source>
        <dbReference type="ARBA" id="ARBA00022691"/>
    </source>
</evidence>
<dbReference type="GeneID" id="83207073"/>
<comment type="caution">
    <text evidence="9">The sequence shown here is derived from an EMBL/GenBank/DDBJ whole genome shotgun (WGS) entry which is preliminary data.</text>
</comment>
<dbReference type="InterPro" id="IPR029063">
    <property type="entry name" value="SAM-dependent_MTases_sf"/>
</dbReference>
<dbReference type="EMBL" id="JAPQKS010000009">
    <property type="protein sequence ID" value="KAJ5214795.1"/>
    <property type="molecule type" value="Genomic_DNA"/>
</dbReference>
<organism evidence="9 10">
    <name type="scientific">Penicillium chermesinum</name>
    <dbReference type="NCBI Taxonomy" id="63820"/>
    <lineage>
        <taxon>Eukaryota</taxon>
        <taxon>Fungi</taxon>
        <taxon>Dikarya</taxon>
        <taxon>Ascomycota</taxon>
        <taxon>Pezizomycotina</taxon>
        <taxon>Eurotiomycetes</taxon>
        <taxon>Eurotiomycetidae</taxon>
        <taxon>Eurotiales</taxon>
        <taxon>Aspergillaceae</taxon>
        <taxon>Penicillium</taxon>
    </lineage>
</organism>
<keyword evidence="3" id="KW-0489">Methyltransferase</keyword>
<feature type="region of interest" description="Disordered" evidence="7">
    <location>
        <begin position="242"/>
        <end position="277"/>
    </location>
</feature>
<dbReference type="SUPFAM" id="SSF53335">
    <property type="entry name" value="S-adenosyl-L-methionine-dependent methyltransferases"/>
    <property type="match status" value="1"/>
</dbReference>
<reference evidence="9" key="1">
    <citation type="submission" date="2022-11" db="EMBL/GenBank/DDBJ databases">
        <authorList>
            <person name="Petersen C."/>
        </authorList>
    </citation>
    <scope>NUCLEOTIDE SEQUENCE</scope>
    <source>
        <strain evidence="9">IBT 19713</strain>
    </source>
</reference>
<feature type="region of interest" description="Disordered" evidence="7">
    <location>
        <begin position="713"/>
        <end position="736"/>
    </location>
</feature>
<dbReference type="RefSeq" id="XP_058325292.1">
    <property type="nucleotide sequence ID" value="XM_058479769.1"/>
</dbReference>
<dbReference type="GO" id="GO:0008650">
    <property type="term" value="F:rRNA (uridine-2'-O-)-methyltransferase activity"/>
    <property type="evidence" value="ECO:0007669"/>
    <property type="project" value="TreeGrafter"/>
</dbReference>
<evidence type="ECO:0000313" key="9">
    <source>
        <dbReference type="EMBL" id="KAJ5214795.1"/>
    </source>
</evidence>
<feature type="domain" description="Ribosomal RNA methyltransferase FtsJ" evidence="8">
    <location>
        <begin position="519"/>
        <end position="733"/>
    </location>
</feature>
<dbReference type="HAMAP" id="MF_01547">
    <property type="entry name" value="RNA_methyltr_E"/>
    <property type="match status" value="1"/>
</dbReference>
<dbReference type="Pfam" id="PF01728">
    <property type="entry name" value="FtsJ"/>
    <property type="match status" value="1"/>
</dbReference>
<dbReference type="InterPro" id="IPR002877">
    <property type="entry name" value="RNA_MeTrfase_FtsJ_dom"/>
</dbReference>
<dbReference type="InterPro" id="IPR050082">
    <property type="entry name" value="RNA_methyltr_RlmE"/>
</dbReference>
<sequence>MSIKTILLEKEYEKTIADSTRLLDAERDRARRMEYLLLQFESENLRLQLDEANARLQGSARTEAEMLLQLDHACQEISRLERGAAISSSEIGNLKAELSTLNESSTSHKKLMSENVRLSRDVANLTSELERLKSQSASQQAASVGRSEIERQLNALEVELENERHAHERTRAKGVQQAAGMNALMARIEELQGEIVRESRAKQQREIDERQQFTAWENKRSALESKIETLKKQLRSTKDKLQETQHDLQQRRSFARVGADEEPEPRTRMVPLQRAGSSANYQEGVTIATPGAVRVQDKANRQSALPGDKSVFSITPFLNRTGAPRDSSTSSEAEEDEPRDKIPKPSGLPDKIRTLNGMGMAVAGDGSPEPIPGKRPFAAVSKSFSKIHEDQPLSISRKASTTIPRRDAGDPRDTLVDPGQARQPRKRKLGAQRGDRALFDEDVEEGAFEGKKPGRKVGLGGSRPSAFTTSQPPGAPSGAERLPRTLGLGTFSPLKRDHKSASHHLGDGKRVNIKINLPIDEKYRIFKRGQTVVDLGYAPGSWSQVAVGRTQPNGRVLGVDIIPAQPPRGVSTIQGNFLAPEIQAYIKEFLRSPNRGRPRQSDVFSDVDLSLLEPEQAVQSRITDTASTGTGSTDRYLDRTVDVVLSDMSAPWMMNTSGNNFRDHVGSMDLCHAALSFATVVLKVGGHFVCKFYQGAEDKELEKELKDRFQKVHRLKPESSRSESKEAFFVGLDRRE</sequence>
<gene>
    <name evidence="9" type="ORF">N7468_010474</name>
</gene>
<evidence type="ECO:0000256" key="7">
    <source>
        <dbReference type="SAM" id="MobiDB-lite"/>
    </source>
</evidence>
<evidence type="ECO:0000313" key="10">
    <source>
        <dbReference type="Proteomes" id="UP001150941"/>
    </source>
</evidence>
<dbReference type="Gene3D" id="3.40.50.150">
    <property type="entry name" value="Vaccinia Virus protein VP39"/>
    <property type="match status" value="1"/>
</dbReference>
<dbReference type="GO" id="GO:0005739">
    <property type="term" value="C:mitochondrion"/>
    <property type="evidence" value="ECO:0007669"/>
    <property type="project" value="TreeGrafter"/>
</dbReference>